<protein>
    <submittedName>
        <fullName evidence="1">Uncharacterized protein</fullName>
    </submittedName>
</protein>
<reference evidence="1 2" key="1">
    <citation type="journal article" date="2022" name="Genome Biol. Evol.">
        <title>The Spruce Budworm Genome: Reconstructing the Evolutionary History of Antifreeze Proteins.</title>
        <authorList>
            <person name="Beliveau C."/>
            <person name="Gagne P."/>
            <person name="Picq S."/>
            <person name="Vernygora O."/>
            <person name="Keeling C.I."/>
            <person name="Pinkney K."/>
            <person name="Doucet D."/>
            <person name="Wen F."/>
            <person name="Johnston J.S."/>
            <person name="Maaroufi H."/>
            <person name="Boyle B."/>
            <person name="Laroche J."/>
            <person name="Dewar K."/>
            <person name="Juretic N."/>
            <person name="Blackburn G."/>
            <person name="Nisole A."/>
            <person name="Brunet B."/>
            <person name="Brandao M."/>
            <person name="Lumley L."/>
            <person name="Duan J."/>
            <person name="Quan G."/>
            <person name="Lucarotti C.J."/>
            <person name="Roe A.D."/>
            <person name="Sperling F.A.H."/>
            <person name="Levesque R.C."/>
            <person name="Cusson M."/>
        </authorList>
    </citation>
    <scope>NUCLEOTIDE SEQUENCE [LARGE SCALE GENOMIC DNA]</scope>
    <source>
        <strain evidence="1">Glfc:IPQL:Cfum</strain>
    </source>
</reference>
<organism evidence="1 2">
    <name type="scientific">Choristoneura fumiferana</name>
    <name type="common">Spruce budworm moth</name>
    <name type="synonym">Archips fumiferana</name>
    <dbReference type="NCBI Taxonomy" id="7141"/>
    <lineage>
        <taxon>Eukaryota</taxon>
        <taxon>Metazoa</taxon>
        <taxon>Ecdysozoa</taxon>
        <taxon>Arthropoda</taxon>
        <taxon>Hexapoda</taxon>
        <taxon>Insecta</taxon>
        <taxon>Pterygota</taxon>
        <taxon>Neoptera</taxon>
        <taxon>Endopterygota</taxon>
        <taxon>Lepidoptera</taxon>
        <taxon>Glossata</taxon>
        <taxon>Ditrysia</taxon>
        <taxon>Tortricoidea</taxon>
        <taxon>Tortricidae</taxon>
        <taxon>Tortricinae</taxon>
        <taxon>Choristoneura</taxon>
    </lineage>
</organism>
<evidence type="ECO:0000313" key="1">
    <source>
        <dbReference type="EMBL" id="KAI8422410.1"/>
    </source>
</evidence>
<name>A0ACC0JE68_CHOFU</name>
<gene>
    <name evidence="1" type="ORF">MSG28_006252</name>
</gene>
<keyword evidence="2" id="KW-1185">Reference proteome</keyword>
<comment type="caution">
    <text evidence="1">The sequence shown here is derived from an EMBL/GenBank/DDBJ whole genome shotgun (WGS) entry which is preliminary data.</text>
</comment>
<evidence type="ECO:0000313" key="2">
    <source>
        <dbReference type="Proteomes" id="UP001064048"/>
    </source>
</evidence>
<dbReference type="Proteomes" id="UP001064048">
    <property type="component" value="Chromosome 10"/>
</dbReference>
<proteinExistence type="predicted"/>
<dbReference type="EMBL" id="CM046110">
    <property type="protein sequence ID" value="KAI8422410.1"/>
    <property type="molecule type" value="Genomic_DNA"/>
</dbReference>
<accession>A0ACC0JE68</accession>
<sequence>MFSYNVKFLTNDDSVQVKNGDFKSYKYETKKKADESVYDTAKRSFCERRGGHWSAVKPRQIKQLETKFRERSAVFCDWLNDCLIVIVFSSGAIAYLTVKPNTLDVTQILFDRYVVGKLSGQAVSGVAFCKSHLLFTHTDRTATLLTFGKGMLSAQPCRIRDRDPHIQTVELGGSRRTERRVSWCETPAVTRVLVWGAAAVEPAPWSPVLEDHANMHLYQIKGQQMNLIAYHQLENETLLAEISRNNDNVIHIVEQTHELPSAALRAARLSPCEAATRAPLPAPGRAARRAPCGRRLLAACIDGSLHIVATEVWWCGALLVAGEEGARLQLALAARGRRARRGPRPPSARTWRPRPTLTRESVCSESCSQCSSCSGSDDESSASRGSRARPPPLPRVPLPLLPVPPAPDNPPPATSIRPNLHQYLEKNNTIWNTDVREKKWPSLENVLKQNVEVIPRPLEDKLASVHFRHLFQTELREDAPNMYRYHGNYRPGSAGERAVKFDNGAYERSNRPPGEKNKVKFSDTVTIAVVAAI</sequence>